<feature type="compositionally biased region" description="Basic and acidic residues" evidence="1">
    <location>
        <begin position="57"/>
        <end position="69"/>
    </location>
</feature>
<name>A0A9P8V7Q0_9PEZI</name>
<feature type="compositionally biased region" description="Polar residues" evidence="1">
    <location>
        <begin position="637"/>
        <end position="647"/>
    </location>
</feature>
<feature type="compositionally biased region" description="Polar residues" evidence="1">
    <location>
        <begin position="891"/>
        <end position="902"/>
    </location>
</feature>
<feature type="region of interest" description="Disordered" evidence="1">
    <location>
        <begin position="1"/>
        <end position="469"/>
    </location>
</feature>
<sequence>MDPQSPPKRITRARAAKSAGESTTTTRTTRVITAAAKAKMTPAAAAKPTTSTKRKTRSDDAEHDDEHNQAEAASTTAPRPRGRPKKAANVEAEAPAPAASTSSAPSAPGRATRARAAARKAAADIPKSEPAAPAAAASDAPRPRGRPRKNPLPAAEPAPEPPRRTTTTRARASTLTATKPASRKQVTFEEPEKENVHPDANDKAPETTGLRGRPVRKPPIPKAAKAAAPKAAAAAAPTKDSKLPLSPKKANQLATAPDVSMSEDELTADTPVKPMRKLPIKPPSAALGSLSPKKTAPEKLKAPEPTEPETADNEATDIPEVTIASPARRPPASPYKDSLKSPAKRSDGAVLFRSAPSLKSGSDSQATPFKSSLLNSPAKRPQSAIKGLNLPSASRNDAPGSSRSPMKMSLLQSPAKRPVMPIKSFPTPARREPIQEETDNTEEEQPQASPSIRRTSAPAPKASSSQKLMLDEQEDAMHELADQLMLETATLQFPGRLSAVLPRYADPALKDNTTVLYANMEVEEEGPTSEVAEPAVEVVEAAAEPVDADANDEEVMDDVDVVEGLDDTDELDEDGDSSMLDEAESPSHDQALSPFEDEEPQPAASLSPRKPAIGTFSLRDKDTNPYDFDSESEDEQSPSNRRQSLSFRSAVPATPTPARRSIVPPQSASLGFTPLAKQFSTWVARSPAKQKQPVAAPFAAEEPQAEPTPAKTSYFDDEMTMRSVAELQADTTLDNITPISDPEFDDILVTEEDMELAAEADELSMIEPDMVEEVVYGQNAFDDSVSDASQEYGDENAVPVDPAMLLQQGLTVPPKTPRHILQREFHTVSKVPLKAADESTPLPKKAKRSASISRLPVTRPTQGLTRSATVISYSPSKRDRSRKSMGGEVSAPSTPKSEQWSAVGTPARTPRHDINPALLSGAVVFVDVYTSDGADASGIFVELLTQMGARCVKEWDWNPDSAPGTVSSRIGITHVVYKDGGKRTLEKVRETGGVVQCVGVSWVLDCERENTWLDEVPFYISTSDPPRGGARRRKSMEPRAFADMSKRRASSPEKRSSDMFSSPNTPMNRRDSTEWMRTPLDQDQTEEPDHDWHTLTPIPVTPAPDALARYAANLTPETPTATIDLGFDDDDDAARAHLMQTCPPKAVGSYGDLGEGILERKKDEGVMMRLMAARRKSLQFAPKVGSPLARAWK</sequence>
<evidence type="ECO:0000256" key="1">
    <source>
        <dbReference type="SAM" id="MobiDB-lite"/>
    </source>
</evidence>
<feature type="region of interest" description="Disordered" evidence="1">
    <location>
        <begin position="682"/>
        <end position="717"/>
    </location>
</feature>
<dbReference type="InterPro" id="IPR017956">
    <property type="entry name" value="AT_hook_DNA-bd_motif"/>
</dbReference>
<evidence type="ECO:0000313" key="3">
    <source>
        <dbReference type="EMBL" id="KAH6681061.1"/>
    </source>
</evidence>
<dbReference type="OrthoDB" id="2384350at2759"/>
<dbReference type="InterPro" id="IPR022047">
    <property type="entry name" value="Microcephalin-like"/>
</dbReference>
<feature type="compositionally biased region" description="Low complexity" evidence="1">
    <location>
        <begin position="164"/>
        <end position="178"/>
    </location>
</feature>
<protein>
    <recommendedName>
        <fullName evidence="2">BRCT domain-containing protein</fullName>
    </recommendedName>
</protein>
<dbReference type="SUPFAM" id="SSF52113">
    <property type="entry name" value="BRCT domain"/>
    <property type="match status" value="1"/>
</dbReference>
<dbReference type="InterPro" id="IPR001357">
    <property type="entry name" value="BRCT_dom"/>
</dbReference>
<evidence type="ECO:0000313" key="4">
    <source>
        <dbReference type="Proteomes" id="UP000770015"/>
    </source>
</evidence>
<feature type="compositionally biased region" description="Acidic residues" evidence="1">
    <location>
        <begin position="306"/>
        <end position="317"/>
    </location>
</feature>
<feature type="region of interest" description="Disordered" evidence="1">
    <location>
        <begin position="540"/>
        <end position="670"/>
    </location>
</feature>
<feature type="compositionally biased region" description="Acidic residues" evidence="1">
    <location>
        <begin position="435"/>
        <end position="445"/>
    </location>
</feature>
<organism evidence="3 4">
    <name type="scientific">Plectosphaerella plurivora</name>
    <dbReference type="NCBI Taxonomy" id="936078"/>
    <lineage>
        <taxon>Eukaryota</taxon>
        <taxon>Fungi</taxon>
        <taxon>Dikarya</taxon>
        <taxon>Ascomycota</taxon>
        <taxon>Pezizomycotina</taxon>
        <taxon>Sordariomycetes</taxon>
        <taxon>Hypocreomycetidae</taxon>
        <taxon>Glomerellales</taxon>
        <taxon>Plectosphaerellaceae</taxon>
        <taxon>Plectosphaerella</taxon>
    </lineage>
</organism>
<proteinExistence type="predicted"/>
<reference evidence="3" key="1">
    <citation type="journal article" date="2021" name="Nat. Commun.">
        <title>Genetic determinants of endophytism in the Arabidopsis root mycobiome.</title>
        <authorList>
            <person name="Mesny F."/>
            <person name="Miyauchi S."/>
            <person name="Thiergart T."/>
            <person name="Pickel B."/>
            <person name="Atanasova L."/>
            <person name="Karlsson M."/>
            <person name="Huettel B."/>
            <person name="Barry K.W."/>
            <person name="Haridas S."/>
            <person name="Chen C."/>
            <person name="Bauer D."/>
            <person name="Andreopoulos W."/>
            <person name="Pangilinan J."/>
            <person name="LaButti K."/>
            <person name="Riley R."/>
            <person name="Lipzen A."/>
            <person name="Clum A."/>
            <person name="Drula E."/>
            <person name="Henrissat B."/>
            <person name="Kohler A."/>
            <person name="Grigoriev I.V."/>
            <person name="Martin F.M."/>
            <person name="Hacquard S."/>
        </authorList>
    </citation>
    <scope>NUCLEOTIDE SEQUENCE</scope>
    <source>
        <strain evidence="3">MPI-SDFR-AT-0117</strain>
    </source>
</reference>
<feature type="compositionally biased region" description="Acidic residues" evidence="1">
    <location>
        <begin position="546"/>
        <end position="584"/>
    </location>
</feature>
<feature type="compositionally biased region" description="Polar residues" evidence="1">
    <location>
        <begin position="391"/>
        <end position="404"/>
    </location>
</feature>
<feature type="compositionally biased region" description="Polar residues" evidence="1">
    <location>
        <begin position="859"/>
        <end position="875"/>
    </location>
</feature>
<dbReference type="PANTHER" id="PTHR14625">
    <property type="entry name" value="MICROCEPHALIN"/>
    <property type="match status" value="1"/>
</dbReference>
<feature type="compositionally biased region" description="Low complexity" evidence="1">
    <location>
        <begin position="130"/>
        <end position="140"/>
    </location>
</feature>
<dbReference type="PRINTS" id="PR00929">
    <property type="entry name" value="ATHOOK"/>
</dbReference>
<evidence type="ECO:0000259" key="2">
    <source>
        <dbReference type="PROSITE" id="PS50172"/>
    </source>
</evidence>
<comment type="caution">
    <text evidence="3">The sequence shown here is derived from an EMBL/GenBank/DDBJ whole genome shotgun (WGS) entry which is preliminary data.</text>
</comment>
<feature type="compositionally biased region" description="Polar residues" evidence="1">
    <location>
        <begin position="1058"/>
        <end position="1067"/>
    </location>
</feature>
<feature type="compositionally biased region" description="Basic and acidic residues" evidence="1">
    <location>
        <begin position="193"/>
        <end position="205"/>
    </location>
</feature>
<feature type="compositionally biased region" description="Basic and acidic residues" evidence="1">
    <location>
        <begin position="295"/>
        <end position="304"/>
    </location>
</feature>
<dbReference type="AlphaFoldDB" id="A0A9P8V7Q0"/>
<feature type="compositionally biased region" description="Polar residues" evidence="1">
    <location>
        <begin position="357"/>
        <end position="375"/>
    </location>
</feature>
<accession>A0A9P8V7Q0</accession>
<dbReference type="GO" id="GO:0000278">
    <property type="term" value="P:mitotic cell cycle"/>
    <property type="evidence" value="ECO:0007669"/>
    <property type="project" value="TreeGrafter"/>
</dbReference>
<feature type="region of interest" description="Disordered" evidence="1">
    <location>
        <begin position="836"/>
        <end position="913"/>
    </location>
</feature>
<keyword evidence="4" id="KW-1185">Reference proteome</keyword>
<dbReference type="GO" id="GO:0003677">
    <property type="term" value="F:DNA binding"/>
    <property type="evidence" value="ECO:0007669"/>
    <property type="project" value="InterPro"/>
</dbReference>
<dbReference type="SMART" id="SM00384">
    <property type="entry name" value="AT_hook"/>
    <property type="match status" value="3"/>
</dbReference>
<feature type="compositionally biased region" description="Low complexity" evidence="1">
    <location>
        <begin position="222"/>
        <end position="237"/>
    </location>
</feature>
<feature type="compositionally biased region" description="Low complexity" evidence="1">
    <location>
        <begin position="456"/>
        <end position="465"/>
    </location>
</feature>
<dbReference type="CDD" id="cd17716">
    <property type="entry name" value="BRCT_microcephalin_rpt1"/>
    <property type="match status" value="1"/>
</dbReference>
<dbReference type="Proteomes" id="UP000770015">
    <property type="component" value="Unassembled WGS sequence"/>
</dbReference>
<feature type="compositionally biased region" description="Basic and acidic residues" evidence="1">
    <location>
        <begin position="1044"/>
        <end position="1057"/>
    </location>
</feature>
<dbReference type="InterPro" id="IPR036420">
    <property type="entry name" value="BRCT_dom_sf"/>
</dbReference>
<feature type="compositionally biased region" description="Low complexity" evidence="1">
    <location>
        <begin position="693"/>
        <end position="710"/>
    </location>
</feature>
<feature type="compositionally biased region" description="Low complexity" evidence="1">
    <location>
        <begin position="87"/>
        <end position="111"/>
    </location>
</feature>
<dbReference type="EMBL" id="JAGSXJ010000019">
    <property type="protein sequence ID" value="KAH6681061.1"/>
    <property type="molecule type" value="Genomic_DNA"/>
</dbReference>
<dbReference type="PROSITE" id="PS50172">
    <property type="entry name" value="BRCT"/>
    <property type="match status" value="1"/>
</dbReference>
<feature type="domain" description="BRCT" evidence="2">
    <location>
        <begin position="914"/>
        <end position="1020"/>
    </location>
</feature>
<gene>
    <name evidence="3" type="ORF">F5X68DRAFT_263417</name>
</gene>
<dbReference type="Gene3D" id="3.40.50.10190">
    <property type="entry name" value="BRCT domain"/>
    <property type="match status" value="1"/>
</dbReference>
<feature type="compositionally biased region" description="Low complexity" evidence="1">
    <location>
        <begin position="23"/>
        <end position="51"/>
    </location>
</feature>
<feature type="region of interest" description="Disordered" evidence="1">
    <location>
        <begin position="1023"/>
        <end position="1074"/>
    </location>
</feature>
<dbReference type="PANTHER" id="PTHR14625:SF3">
    <property type="entry name" value="MICROCEPHALIN"/>
    <property type="match status" value="1"/>
</dbReference>